<feature type="transmembrane region" description="Helical" evidence="1">
    <location>
        <begin position="120"/>
        <end position="142"/>
    </location>
</feature>
<evidence type="ECO:0000313" key="2">
    <source>
        <dbReference type="EMBL" id="AUW94609.1"/>
    </source>
</evidence>
<feature type="transmembrane region" description="Helical" evidence="1">
    <location>
        <begin position="7"/>
        <end position="27"/>
    </location>
</feature>
<accession>A0ABN5H267</accession>
<evidence type="ECO:0000256" key="1">
    <source>
        <dbReference type="SAM" id="Phobius"/>
    </source>
</evidence>
<dbReference type="EMBL" id="CP019454">
    <property type="protein sequence ID" value="AUW94609.1"/>
    <property type="molecule type" value="Genomic_DNA"/>
</dbReference>
<sequence length="151" mass="16844">MTNRPFWQYLLAALFLGLVQFLIALIAPFHNLVFSYLLDFLILVVAFIAGQYAKEHHGHPGWFASATGAIYGFFTGLSPFFVKLTPRDVKRELHNHPMSSQALHQFVTLANSPAAHFTDWIVSVLIYGCLTLLAGSIGGLVLKKDRDRNAI</sequence>
<gene>
    <name evidence="2" type="ORF">BXT84_12190</name>
</gene>
<keyword evidence="1" id="KW-1133">Transmembrane helix</keyword>
<name>A0ABN5H267_9FIRM</name>
<reference evidence="2 3" key="1">
    <citation type="journal article" date="2019" name="Sci. Rep.">
        <title>Sulfobacillus thermotolerans: new insights into resistance and metabolic capacities of acidophilic chemolithotrophs.</title>
        <authorList>
            <person name="Panyushkina A.E."/>
            <person name="Babenko V.V."/>
            <person name="Nikitina A.S."/>
            <person name="Selezneva O.V."/>
            <person name="Tsaplina I.A."/>
            <person name="Letarova M.A."/>
            <person name="Kostryukova E.S."/>
            <person name="Letarov A.V."/>
        </authorList>
    </citation>
    <scope>NUCLEOTIDE SEQUENCE [LARGE SCALE GENOMIC DNA]</scope>
    <source>
        <strain evidence="2 3">Kr1</strain>
    </source>
</reference>
<organism evidence="2 3">
    <name type="scientific">Sulfobacillus thermotolerans</name>
    <dbReference type="NCBI Taxonomy" id="338644"/>
    <lineage>
        <taxon>Bacteria</taxon>
        <taxon>Bacillati</taxon>
        <taxon>Bacillota</taxon>
        <taxon>Clostridia</taxon>
        <taxon>Eubacteriales</taxon>
        <taxon>Clostridiales Family XVII. Incertae Sedis</taxon>
        <taxon>Sulfobacillus</taxon>
    </lineage>
</organism>
<evidence type="ECO:0008006" key="4">
    <source>
        <dbReference type="Google" id="ProtNLM"/>
    </source>
</evidence>
<keyword evidence="1" id="KW-0472">Membrane</keyword>
<evidence type="ECO:0000313" key="3">
    <source>
        <dbReference type="Proteomes" id="UP000325292"/>
    </source>
</evidence>
<keyword evidence="3" id="KW-1185">Reference proteome</keyword>
<feature type="transmembrane region" description="Helical" evidence="1">
    <location>
        <begin position="62"/>
        <end position="82"/>
    </location>
</feature>
<dbReference type="Proteomes" id="UP000325292">
    <property type="component" value="Chromosome"/>
</dbReference>
<feature type="transmembrane region" description="Helical" evidence="1">
    <location>
        <begin position="33"/>
        <end position="50"/>
    </location>
</feature>
<keyword evidence="1" id="KW-0812">Transmembrane</keyword>
<protein>
    <recommendedName>
        <fullName evidence="4">DUF4199 domain-containing protein</fullName>
    </recommendedName>
</protein>
<proteinExistence type="predicted"/>